<gene>
    <name evidence="1" type="ORF">COX91_02210</name>
</gene>
<accession>A0A2M7UVS6</accession>
<proteinExistence type="predicted"/>
<organism evidence="1 2">
    <name type="scientific">Candidatus Nealsonbacteria bacterium CG_4_10_14_0_2_um_filter_39_15</name>
    <dbReference type="NCBI Taxonomy" id="1974681"/>
    <lineage>
        <taxon>Bacteria</taxon>
        <taxon>Candidatus Nealsoniibacteriota</taxon>
    </lineage>
</organism>
<protein>
    <recommendedName>
        <fullName evidence="3">Glycosyltransferase 2-like domain-containing protein</fullName>
    </recommendedName>
</protein>
<comment type="caution">
    <text evidence="1">The sequence shown here is derived from an EMBL/GenBank/DDBJ whole genome shotgun (WGS) entry which is preliminary data.</text>
</comment>
<evidence type="ECO:0000313" key="1">
    <source>
        <dbReference type="EMBL" id="PIZ88050.1"/>
    </source>
</evidence>
<evidence type="ECO:0008006" key="3">
    <source>
        <dbReference type="Google" id="ProtNLM"/>
    </source>
</evidence>
<reference evidence="2" key="1">
    <citation type="submission" date="2017-09" db="EMBL/GenBank/DDBJ databases">
        <title>Depth-based differentiation of microbial function through sediment-hosted aquifers and enrichment of novel symbionts in the deep terrestrial subsurface.</title>
        <authorList>
            <person name="Probst A.J."/>
            <person name="Ladd B."/>
            <person name="Jarett J.K."/>
            <person name="Geller-Mcgrath D.E."/>
            <person name="Sieber C.M.K."/>
            <person name="Emerson J.B."/>
            <person name="Anantharaman K."/>
            <person name="Thomas B.C."/>
            <person name="Malmstrom R."/>
            <person name="Stieglmeier M."/>
            <person name="Klingl A."/>
            <person name="Woyke T."/>
            <person name="Ryan C.M."/>
            <person name="Banfield J.F."/>
        </authorList>
    </citation>
    <scope>NUCLEOTIDE SEQUENCE [LARGE SCALE GENOMIC DNA]</scope>
</reference>
<evidence type="ECO:0000313" key="2">
    <source>
        <dbReference type="Proteomes" id="UP000230081"/>
    </source>
</evidence>
<name>A0A2M7UVS6_9BACT</name>
<dbReference type="AlphaFoldDB" id="A0A2M7UVS6"/>
<dbReference type="EMBL" id="PFPA01000053">
    <property type="protein sequence ID" value="PIZ88050.1"/>
    <property type="molecule type" value="Genomic_DNA"/>
</dbReference>
<dbReference type="Proteomes" id="UP000230081">
    <property type="component" value="Unassembled WGS sequence"/>
</dbReference>
<sequence length="296" mass="34031">MRISILVPFFVSGKNKEEIIKEENKRRAIFREWRLTKFEPQIKNLFKDVIIDYLLAFTEQIDRVGQSLVVKYEGATPKGTMVRGKLLSLISKIDYSDIDKNYLILIDGSGKIEFDSVFKVLKALVIGKQVILGCRFKGSGISLRRKKVEIFENFLVSERYKVDLPDAQCGCWGIRVGILKSLSLTANSYEIELDLVTSALESNLSICFVPVKAFFKAGTGFTSKEDLTKLNFLVNKLGLDEYILNALYEKFKKTYGLSLDSNYLNYFKEIPFLKFRKKFDCLKGCKKPCQKVYIYK</sequence>